<dbReference type="HOGENOM" id="CLU_1759411_0_0_1"/>
<proteinExistence type="predicted"/>
<reference evidence="1 2" key="1">
    <citation type="submission" date="2014-04" db="EMBL/GenBank/DDBJ databases">
        <authorList>
            <consortium name="DOE Joint Genome Institute"/>
            <person name="Kuo A."/>
            <person name="Kohler A."/>
            <person name="Jargeat P."/>
            <person name="Nagy L.G."/>
            <person name="Floudas D."/>
            <person name="Copeland A."/>
            <person name="Barry K.W."/>
            <person name="Cichocki N."/>
            <person name="Veneault-Fourrey C."/>
            <person name="LaButti K."/>
            <person name="Lindquist E.A."/>
            <person name="Lipzen A."/>
            <person name="Lundell T."/>
            <person name="Morin E."/>
            <person name="Murat C."/>
            <person name="Sun H."/>
            <person name="Tunlid A."/>
            <person name="Henrissat B."/>
            <person name="Grigoriev I.V."/>
            <person name="Hibbett D.S."/>
            <person name="Martin F."/>
            <person name="Nordberg H.P."/>
            <person name="Cantor M.N."/>
            <person name="Hua S.X."/>
        </authorList>
    </citation>
    <scope>NUCLEOTIDE SEQUENCE [LARGE SCALE GENOMIC DNA]</scope>
    <source>
        <strain evidence="1 2">Ve08.2h10</strain>
    </source>
</reference>
<gene>
    <name evidence="1" type="ORF">PAXRUDRAFT_753265</name>
</gene>
<accession>A0A0D0E7Q0</accession>
<dbReference type="InParanoid" id="A0A0D0E7Q0"/>
<dbReference type="AlphaFoldDB" id="A0A0D0E7Q0"/>
<name>A0A0D0E7Q0_9AGAM</name>
<evidence type="ECO:0000313" key="2">
    <source>
        <dbReference type="Proteomes" id="UP000054538"/>
    </source>
</evidence>
<evidence type="ECO:0000313" key="1">
    <source>
        <dbReference type="EMBL" id="KIK97844.1"/>
    </source>
</evidence>
<organism evidence="1 2">
    <name type="scientific">Paxillus rubicundulus Ve08.2h10</name>
    <dbReference type="NCBI Taxonomy" id="930991"/>
    <lineage>
        <taxon>Eukaryota</taxon>
        <taxon>Fungi</taxon>
        <taxon>Dikarya</taxon>
        <taxon>Basidiomycota</taxon>
        <taxon>Agaricomycotina</taxon>
        <taxon>Agaricomycetes</taxon>
        <taxon>Agaricomycetidae</taxon>
        <taxon>Boletales</taxon>
        <taxon>Paxilineae</taxon>
        <taxon>Paxillaceae</taxon>
        <taxon>Paxillus</taxon>
    </lineage>
</organism>
<reference evidence="2" key="2">
    <citation type="submission" date="2015-01" db="EMBL/GenBank/DDBJ databases">
        <title>Evolutionary Origins and Diversification of the Mycorrhizal Mutualists.</title>
        <authorList>
            <consortium name="DOE Joint Genome Institute"/>
            <consortium name="Mycorrhizal Genomics Consortium"/>
            <person name="Kohler A."/>
            <person name="Kuo A."/>
            <person name="Nagy L.G."/>
            <person name="Floudas D."/>
            <person name="Copeland A."/>
            <person name="Barry K.W."/>
            <person name="Cichocki N."/>
            <person name="Veneault-Fourrey C."/>
            <person name="LaButti K."/>
            <person name="Lindquist E.A."/>
            <person name="Lipzen A."/>
            <person name="Lundell T."/>
            <person name="Morin E."/>
            <person name="Murat C."/>
            <person name="Riley R."/>
            <person name="Ohm R."/>
            <person name="Sun H."/>
            <person name="Tunlid A."/>
            <person name="Henrissat B."/>
            <person name="Grigoriev I.V."/>
            <person name="Hibbett D.S."/>
            <person name="Martin F."/>
        </authorList>
    </citation>
    <scope>NUCLEOTIDE SEQUENCE [LARGE SCALE GENOMIC DNA]</scope>
    <source>
        <strain evidence="2">Ve08.2h10</strain>
    </source>
</reference>
<keyword evidence="2" id="KW-1185">Reference proteome</keyword>
<protein>
    <submittedName>
        <fullName evidence="1">Uncharacterized protein</fullName>
    </submittedName>
</protein>
<dbReference type="EMBL" id="KN824918">
    <property type="protein sequence ID" value="KIK97844.1"/>
    <property type="molecule type" value="Genomic_DNA"/>
</dbReference>
<dbReference type="Proteomes" id="UP000054538">
    <property type="component" value="Unassembled WGS sequence"/>
</dbReference>
<dbReference type="OrthoDB" id="2681013at2759"/>
<sequence>MTSPHSTATFPSELDSSDALWDQMLKELEQEWATRELVSSALREANAAFVAQFTEPDGYSYMDACARFGDFLALNNPMSYADQKTVIQILQVACAMHENAVNSPVLTPTARSTHQLASSSLVLLVQKALNGCINFNDLRCTCLQLIAP</sequence>